<dbReference type="OrthoDB" id="4203839at2759"/>
<feature type="region of interest" description="Disordered" evidence="2">
    <location>
        <begin position="88"/>
        <end position="124"/>
    </location>
</feature>
<keyword evidence="1" id="KW-0175">Coiled coil</keyword>
<dbReference type="KEGG" id="trg:TRUGW13939_09223"/>
<dbReference type="Proteomes" id="UP000509510">
    <property type="component" value="Chromosome V"/>
</dbReference>
<sequence>MSNHTHPLPNPSTPGSTRSAPRSPHVMRFRISEADDQIHALEEELITAREAIRSKNEEIAALNEQVDALHRQVEALQARASRQEITIRNQSRTIQDPRSLRSRRLSVEATPPQPPGLPTVQSPQPYYMSFRDYPSYPTPSPFMAQQQSLRGSPHMQDLSVQVQQPPQQMPMAPSLFTQTTRRSPWSGNPPQLQQLSHRGTFRFPANGTYAGANRPDLDGTGAGERLQGLFMPMAQLREPNLQTINAQRPLHEAITNADEQAMIAASLRQDPSYAGIEFEKNAANFAGHFRALWIKSDQFAKSHALGGDVTILPEQLTSRLKDYMMVHPSTDIATRFLNSPAMKQLYVSKVVNFYLCKQILKYTEVVRGCDPSVDSEIMGHKKRTTHEMAPATKHFVLSAISKCVVRATEKPDFQNFCRRYQESHTDTLKALLEPLLSSGGTSVAVQKSLEEIVGDAHKLGLELYSMPYDARCHFPEIDEMYDPTVMMNMDNDFDMALVNNAKVKMSVTPVIRLGQNEFQPVRVRNVSLAKVFTGLPGSKEDKATGRTPGRGARR</sequence>
<keyword evidence="4" id="KW-1185">Reference proteome</keyword>
<feature type="region of interest" description="Disordered" evidence="2">
    <location>
        <begin position="1"/>
        <end position="22"/>
    </location>
</feature>
<dbReference type="EMBL" id="CP055902">
    <property type="protein sequence ID" value="QKX62067.1"/>
    <property type="molecule type" value="Genomic_DNA"/>
</dbReference>
<dbReference type="RefSeq" id="XP_035348241.1">
    <property type="nucleotide sequence ID" value="XM_035492348.1"/>
</dbReference>
<evidence type="ECO:0000313" key="3">
    <source>
        <dbReference type="EMBL" id="QKX62067.1"/>
    </source>
</evidence>
<evidence type="ECO:0000256" key="1">
    <source>
        <dbReference type="SAM" id="Coils"/>
    </source>
</evidence>
<accession>A0A7H8R7E7</accession>
<organism evidence="3 4">
    <name type="scientific">Talaromyces rugulosus</name>
    <name type="common">Penicillium rugulosum</name>
    <dbReference type="NCBI Taxonomy" id="121627"/>
    <lineage>
        <taxon>Eukaryota</taxon>
        <taxon>Fungi</taxon>
        <taxon>Dikarya</taxon>
        <taxon>Ascomycota</taxon>
        <taxon>Pezizomycotina</taxon>
        <taxon>Eurotiomycetes</taxon>
        <taxon>Eurotiomycetidae</taxon>
        <taxon>Eurotiales</taxon>
        <taxon>Trichocomaceae</taxon>
        <taxon>Talaromyces</taxon>
        <taxon>Talaromyces sect. Islandici</taxon>
    </lineage>
</organism>
<dbReference type="GeneID" id="55996707"/>
<proteinExistence type="predicted"/>
<evidence type="ECO:0000256" key="2">
    <source>
        <dbReference type="SAM" id="MobiDB-lite"/>
    </source>
</evidence>
<feature type="coiled-coil region" evidence="1">
    <location>
        <begin position="31"/>
        <end position="86"/>
    </location>
</feature>
<dbReference type="AlphaFoldDB" id="A0A7H8R7E7"/>
<evidence type="ECO:0000313" key="4">
    <source>
        <dbReference type="Proteomes" id="UP000509510"/>
    </source>
</evidence>
<gene>
    <name evidence="3" type="ORF">TRUGW13939_09223</name>
</gene>
<name>A0A7H8R7E7_TALRU</name>
<reference evidence="4" key="1">
    <citation type="submission" date="2020-06" db="EMBL/GenBank/DDBJ databases">
        <title>A chromosome-scale genome assembly of Talaromyces rugulosus W13939.</title>
        <authorList>
            <person name="Wang B."/>
            <person name="Guo L."/>
            <person name="Ye K."/>
            <person name="Wang L."/>
        </authorList>
    </citation>
    <scope>NUCLEOTIDE SEQUENCE [LARGE SCALE GENOMIC DNA]</scope>
    <source>
        <strain evidence="4">W13939</strain>
    </source>
</reference>
<protein>
    <submittedName>
        <fullName evidence="3">Uncharacterized protein</fullName>
    </submittedName>
</protein>